<dbReference type="RefSeq" id="WP_148577986.1">
    <property type="nucleotide sequence ID" value="NZ_SDKK01000004.1"/>
</dbReference>
<name>A0A6C2D4X7_9RHOO</name>
<accession>A0A6C2D4X7</accession>
<evidence type="ECO:0000313" key="8">
    <source>
        <dbReference type="Proteomes" id="UP000389128"/>
    </source>
</evidence>
<dbReference type="InterPro" id="IPR011547">
    <property type="entry name" value="SLC26A/SulP_dom"/>
</dbReference>
<reference evidence="7 8" key="1">
    <citation type="submission" date="2019-01" db="EMBL/GenBank/DDBJ databases">
        <title>Zoogloea oleivorans genome sequencing and assembly.</title>
        <authorList>
            <person name="Tancsics A."/>
            <person name="Farkas M."/>
            <person name="Kriszt B."/>
            <person name="Maroti G."/>
            <person name="Horvath B."/>
        </authorList>
    </citation>
    <scope>NUCLEOTIDE SEQUENCE [LARGE SCALE GENOMIC DNA]</scope>
    <source>
        <strain evidence="7 8">Buc</strain>
    </source>
</reference>
<dbReference type="Gene3D" id="3.30.750.24">
    <property type="entry name" value="STAS domain"/>
    <property type="match status" value="1"/>
</dbReference>
<feature type="transmembrane region" description="Helical" evidence="5">
    <location>
        <begin position="204"/>
        <end position="223"/>
    </location>
</feature>
<proteinExistence type="predicted"/>
<feature type="transmembrane region" description="Helical" evidence="5">
    <location>
        <begin position="50"/>
        <end position="69"/>
    </location>
</feature>
<feature type="transmembrane region" description="Helical" evidence="5">
    <location>
        <begin position="277"/>
        <end position="298"/>
    </location>
</feature>
<dbReference type="PANTHER" id="PTHR11814">
    <property type="entry name" value="SULFATE TRANSPORTER"/>
    <property type="match status" value="1"/>
</dbReference>
<dbReference type="GO" id="GO:0016020">
    <property type="term" value="C:membrane"/>
    <property type="evidence" value="ECO:0007669"/>
    <property type="project" value="UniProtKB-SubCell"/>
</dbReference>
<feature type="transmembrane region" description="Helical" evidence="5">
    <location>
        <begin position="99"/>
        <end position="119"/>
    </location>
</feature>
<dbReference type="Proteomes" id="UP000389128">
    <property type="component" value="Unassembled WGS sequence"/>
</dbReference>
<feature type="transmembrane region" description="Helical" evidence="5">
    <location>
        <begin position="125"/>
        <end position="150"/>
    </location>
</feature>
<keyword evidence="3 5" id="KW-1133">Transmembrane helix</keyword>
<dbReference type="OrthoDB" id="9769739at2"/>
<keyword evidence="8" id="KW-1185">Reference proteome</keyword>
<feature type="transmembrane region" description="Helical" evidence="5">
    <location>
        <begin position="379"/>
        <end position="397"/>
    </location>
</feature>
<dbReference type="EMBL" id="SDKK01000004">
    <property type="protein sequence ID" value="TYC60783.1"/>
    <property type="molecule type" value="Genomic_DNA"/>
</dbReference>
<evidence type="ECO:0000256" key="3">
    <source>
        <dbReference type="ARBA" id="ARBA00022989"/>
    </source>
</evidence>
<gene>
    <name evidence="7" type="ORF">ETQ85_05125</name>
</gene>
<dbReference type="AlphaFoldDB" id="A0A6C2D4X7"/>
<feature type="domain" description="STAS" evidence="6">
    <location>
        <begin position="465"/>
        <end position="580"/>
    </location>
</feature>
<dbReference type="CDD" id="cd07042">
    <property type="entry name" value="STAS_SulP_like_sulfate_transporter"/>
    <property type="match status" value="1"/>
</dbReference>
<evidence type="ECO:0000256" key="2">
    <source>
        <dbReference type="ARBA" id="ARBA00022692"/>
    </source>
</evidence>
<feature type="transmembrane region" description="Helical" evidence="5">
    <location>
        <begin position="75"/>
        <end position="92"/>
    </location>
</feature>
<evidence type="ECO:0000256" key="5">
    <source>
        <dbReference type="SAM" id="Phobius"/>
    </source>
</evidence>
<dbReference type="SUPFAM" id="SSF52091">
    <property type="entry name" value="SpoIIaa-like"/>
    <property type="match status" value="1"/>
</dbReference>
<dbReference type="GO" id="GO:0055085">
    <property type="term" value="P:transmembrane transport"/>
    <property type="evidence" value="ECO:0007669"/>
    <property type="project" value="InterPro"/>
</dbReference>
<evidence type="ECO:0000259" key="6">
    <source>
        <dbReference type="PROSITE" id="PS50801"/>
    </source>
</evidence>
<feature type="transmembrane region" description="Helical" evidence="5">
    <location>
        <begin position="162"/>
        <end position="184"/>
    </location>
</feature>
<evidence type="ECO:0000256" key="1">
    <source>
        <dbReference type="ARBA" id="ARBA00004141"/>
    </source>
</evidence>
<keyword evidence="2 5" id="KW-0812">Transmembrane</keyword>
<dbReference type="Pfam" id="PF00916">
    <property type="entry name" value="Sulfate_transp"/>
    <property type="match status" value="1"/>
</dbReference>
<dbReference type="InterPro" id="IPR002645">
    <property type="entry name" value="STAS_dom"/>
</dbReference>
<dbReference type="PROSITE" id="PS50801">
    <property type="entry name" value="STAS"/>
    <property type="match status" value="1"/>
</dbReference>
<feature type="transmembrane region" description="Helical" evidence="5">
    <location>
        <begin position="353"/>
        <end position="373"/>
    </location>
</feature>
<dbReference type="InterPro" id="IPR036513">
    <property type="entry name" value="STAS_dom_sf"/>
</dbReference>
<keyword evidence="4 5" id="KW-0472">Membrane</keyword>
<comment type="subcellular location">
    <subcellularLocation>
        <location evidence="1">Membrane</location>
        <topology evidence="1">Multi-pass membrane protein</topology>
    </subcellularLocation>
</comment>
<dbReference type="InterPro" id="IPR001902">
    <property type="entry name" value="SLC26A/SulP_fam"/>
</dbReference>
<comment type="caution">
    <text evidence="7">The sequence shown here is derived from an EMBL/GenBank/DDBJ whole genome shotgun (WGS) entry which is preliminary data.</text>
</comment>
<organism evidence="7 8">
    <name type="scientific">Zoogloea oleivorans</name>
    <dbReference type="NCBI Taxonomy" id="1552750"/>
    <lineage>
        <taxon>Bacteria</taxon>
        <taxon>Pseudomonadati</taxon>
        <taxon>Pseudomonadota</taxon>
        <taxon>Betaproteobacteria</taxon>
        <taxon>Rhodocyclales</taxon>
        <taxon>Zoogloeaceae</taxon>
        <taxon>Zoogloea</taxon>
    </lineage>
</organism>
<evidence type="ECO:0000313" key="7">
    <source>
        <dbReference type="EMBL" id="TYC60783.1"/>
    </source>
</evidence>
<feature type="transmembrane region" description="Helical" evidence="5">
    <location>
        <begin position="232"/>
        <end position="257"/>
    </location>
</feature>
<evidence type="ECO:0000256" key="4">
    <source>
        <dbReference type="ARBA" id="ARBA00023136"/>
    </source>
</evidence>
<protein>
    <submittedName>
        <fullName evidence="7">STAS domain-containing protein</fullName>
    </submittedName>
</protein>
<dbReference type="Pfam" id="PF01740">
    <property type="entry name" value="STAS"/>
    <property type="match status" value="1"/>
</dbReference>
<feature type="transmembrane region" description="Helical" evidence="5">
    <location>
        <begin position="409"/>
        <end position="441"/>
    </location>
</feature>
<sequence length="596" mass="62568">MTDLPRSCSPPEAGRIQRQKMAVDQAAWLRWLPGLYVLRHYEAAWLRHDLVAGLVLTTVLVPVGIAYAVASGLPGIYGLYATIFPLLAYALVGPSRILVLGPDSSLAALILAVVLPLSGGDPLRAVALAGMMAVTSGVLCILAGIARLGFVTELLSKPIRYGYMNGIALTVVISQLPALFGFSVKADGLMAKAWAFGTAVLAGKTNWTALALGVATLAVILLLKRSQRLPGVLIAVLGATIITGTMDLAAGSGVAVLGSLPQGLPVLSFPLISYADIVPVLLGSVAVALVSFADTSVLSRTYAAKSGSFVDPNQEMVGLGVANLVAGLFQGFPVSASASRTPVAEAAGARTQLSGVFGALGVAALLVTAPDLLNNLPTTTLAAVVIASAIGLIEIADLRRIYRIQRWEFWLSIGCLAGVAVFGAIEGIGLAIVMAVIEFLWDGWGPYSAVLGRADGVKGYHDITRYPDARVIPGLVLFRWDAPLFFANAELFQNRVLDAVTAAPTPVSWMVIAAEPVTSVDVTAADMLAELDATLKAAGIRLCLAEMKDPVKDKLIRFGLFAQLGEEIFFPTVGEAVGGYLETHSVQWVDWEDRAK</sequence>